<dbReference type="GO" id="GO:0044281">
    <property type="term" value="P:small molecule metabolic process"/>
    <property type="evidence" value="ECO:0007669"/>
    <property type="project" value="UniProtKB-ARBA"/>
</dbReference>
<dbReference type="Pfam" id="PF00702">
    <property type="entry name" value="Hydrolase"/>
    <property type="match status" value="1"/>
</dbReference>
<sequence length="234" mass="26688">MTKGIIFDYGGTIDTNGDHWGKVLWKGYERCGVPVTELQFREAYVYAERTLGSKSIIRPSYTFHKTLEIKLRLEMEHLMTEGYWDVSEEEYTNKHAELLELLYREVCDVVAESRRVLGVLKNDHPMALVSNFYGNISSVLKEFDLEQYFNSVIESAAVGIRKPDSRIFTLGVEALGLQAADVTVIGDSFYKDILPAKKAGCHAIWIKGMGWTDEKYDDNVPDMIITRLCELLDL</sequence>
<keyword evidence="4" id="KW-0460">Magnesium</keyword>
<dbReference type="PRINTS" id="PR00413">
    <property type="entry name" value="HADHALOGNASE"/>
</dbReference>
<dbReference type="SFLD" id="SFLDS00003">
    <property type="entry name" value="Haloacid_Dehalogenase"/>
    <property type="match status" value="1"/>
</dbReference>
<dbReference type="Proteomes" id="UP000278983">
    <property type="component" value="Unassembled WGS sequence"/>
</dbReference>
<evidence type="ECO:0000256" key="3">
    <source>
        <dbReference type="ARBA" id="ARBA00022801"/>
    </source>
</evidence>
<dbReference type="AlphaFoldDB" id="A0A432LIN6"/>
<dbReference type="GO" id="GO:0046872">
    <property type="term" value="F:metal ion binding"/>
    <property type="evidence" value="ECO:0007669"/>
    <property type="project" value="UniProtKB-KW"/>
</dbReference>
<evidence type="ECO:0000256" key="2">
    <source>
        <dbReference type="ARBA" id="ARBA00022723"/>
    </source>
</evidence>
<evidence type="ECO:0000313" key="6">
    <source>
        <dbReference type="Proteomes" id="UP000278983"/>
    </source>
</evidence>
<keyword evidence="2" id="KW-0479">Metal-binding</keyword>
<evidence type="ECO:0000313" key="5">
    <source>
        <dbReference type="EMBL" id="RUL59015.1"/>
    </source>
</evidence>
<keyword evidence="3 5" id="KW-0378">Hydrolase</keyword>
<organism evidence="5 6">
    <name type="scientific">Prevotella koreensis</name>
    <dbReference type="NCBI Taxonomy" id="2490854"/>
    <lineage>
        <taxon>Bacteria</taxon>
        <taxon>Pseudomonadati</taxon>
        <taxon>Bacteroidota</taxon>
        <taxon>Bacteroidia</taxon>
        <taxon>Bacteroidales</taxon>
        <taxon>Prevotellaceae</taxon>
        <taxon>Prevotella</taxon>
    </lineage>
</organism>
<reference evidence="5 6" key="1">
    <citation type="submission" date="2018-12" db="EMBL/GenBank/DDBJ databases">
        <title>Genome sequencing of Prevotella sp. KCOM 3155 (= JS262).</title>
        <authorList>
            <person name="Kook J.-K."/>
            <person name="Park S.-N."/>
            <person name="Lim Y.K."/>
        </authorList>
    </citation>
    <scope>NUCLEOTIDE SEQUENCE [LARGE SCALE GENOMIC DNA]</scope>
    <source>
        <strain evidence="5 6">KCOM 3155</strain>
    </source>
</reference>
<keyword evidence="6" id="KW-1185">Reference proteome</keyword>
<evidence type="ECO:0000256" key="1">
    <source>
        <dbReference type="ARBA" id="ARBA00001946"/>
    </source>
</evidence>
<dbReference type="InterPro" id="IPR051400">
    <property type="entry name" value="HAD-like_hydrolase"/>
</dbReference>
<dbReference type="Gene3D" id="1.10.150.240">
    <property type="entry name" value="Putative phosphatase, domain 2"/>
    <property type="match status" value="1"/>
</dbReference>
<dbReference type="NCBIfam" id="TIGR01509">
    <property type="entry name" value="HAD-SF-IA-v3"/>
    <property type="match status" value="1"/>
</dbReference>
<dbReference type="OrthoDB" id="9797415at2"/>
<comment type="caution">
    <text evidence="5">The sequence shown here is derived from an EMBL/GenBank/DDBJ whole genome shotgun (WGS) entry which is preliminary data.</text>
</comment>
<dbReference type="EMBL" id="RYYU01000001">
    <property type="protein sequence ID" value="RUL59015.1"/>
    <property type="molecule type" value="Genomic_DNA"/>
</dbReference>
<name>A0A432LIN6_9BACT</name>
<dbReference type="RefSeq" id="WP_126678172.1">
    <property type="nucleotide sequence ID" value="NZ_RYYU01000001.1"/>
</dbReference>
<dbReference type="GO" id="GO:0016791">
    <property type="term" value="F:phosphatase activity"/>
    <property type="evidence" value="ECO:0007669"/>
    <property type="project" value="TreeGrafter"/>
</dbReference>
<dbReference type="NCBIfam" id="TIGR01549">
    <property type="entry name" value="HAD-SF-IA-v1"/>
    <property type="match status" value="1"/>
</dbReference>
<accession>A0A432LIN6</accession>
<dbReference type="SUPFAM" id="SSF56784">
    <property type="entry name" value="HAD-like"/>
    <property type="match status" value="1"/>
</dbReference>
<dbReference type="InterPro" id="IPR006439">
    <property type="entry name" value="HAD-SF_hydro_IA"/>
</dbReference>
<evidence type="ECO:0000256" key="4">
    <source>
        <dbReference type="ARBA" id="ARBA00022842"/>
    </source>
</evidence>
<dbReference type="InterPro" id="IPR036412">
    <property type="entry name" value="HAD-like_sf"/>
</dbReference>
<dbReference type="PANTHER" id="PTHR46470:SF2">
    <property type="entry name" value="GLYCERALDEHYDE 3-PHOSPHATE PHOSPHATASE"/>
    <property type="match status" value="1"/>
</dbReference>
<proteinExistence type="predicted"/>
<dbReference type="Gene3D" id="3.40.50.1000">
    <property type="entry name" value="HAD superfamily/HAD-like"/>
    <property type="match status" value="1"/>
</dbReference>
<gene>
    <name evidence="5" type="ORF">EHV08_04000</name>
</gene>
<dbReference type="PANTHER" id="PTHR46470">
    <property type="entry name" value="N-ACYLNEURAMINATE-9-PHOSPHATASE"/>
    <property type="match status" value="1"/>
</dbReference>
<protein>
    <submittedName>
        <fullName evidence="5">HAD family hydrolase</fullName>
    </submittedName>
</protein>
<dbReference type="InterPro" id="IPR023214">
    <property type="entry name" value="HAD_sf"/>
</dbReference>
<dbReference type="SFLD" id="SFLDG01129">
    <property type="entry name" value="C1.5:_HAD__Beta-PGM__Phosphata"/>
    <property type="match status" value="1"/>
</dbReference>
<comment type="cofactor">
    <cofactor evidence="1">
        <name>Mg(2+)</name>
        <dbReference type="ChEBI" id="CHEBI:18420"/>
    </cofactor>
</comment>
<dbReference type="InterPro" id="IPR023198">
    <property type="entry name" value="PGP-like_dom2"/>
</dbReference>